<evidence type="ECO:0000256" key="8">
    <source>
        <dbReference type="RuleBase" id="RU364072"/>
    </source>
</evidence>
<organism evidence="10 11">
    <name type="scientific">Domibacillus mangrovi</name>
    <dbReference type="NCBI Taxonomy" id="1714354"/>
    <lineage>
        <taxon>Bacteria</taxon>
        <taxon>Bacillati</taxon>
        <taxon>Bacillota</taxon>
        <taxon>Bacilli</taxon>
        <taxon>Bacillales</taxon>
        <taxon>Bacillaceae</taxon>
        <taxon>Domibacillus</taxon>
    </lineage>
</organism>
<dbReference type="InterPro" id="IPR001249">
    <property type="entry name" value="AcCoA_biotinCC"/>
</dbReference>
<dbReference type="Pfam" id="PF00364">
    <property type="entry name" value="Biotin_lipoyl"/>
    <property type="match status" value="1"/>
</dbReference>
<keyword evidence="6 8" id="KW-0275">Fatty acid biosynthesis</keyword>
<keyword evidence="7 8" id="KW-0092">Biotin</keyword>
<dbReference type="EMBL" id="MRWQ01000010">
    <property type="protein sequence ID" value="OKL36020.1"/>
    <property type="molecule type" value="Genomic_DNA"/>
</dbReference>
<dbReference type="InterPro" id="IPR011053">
    <property type="entry name" value="Single_hybrid_motif"/>
</dbReference>
<dbReference type="NCBIfam" id="TIGR00531">
    <property type="entry name" value="BCCP"/>
    <property type="match status" value="1"/>
</dbReference>
<evidence type="ECO:0000256" key="2">
    <source>
        <dbReference type="ARBA" id="ARBA00017562"/>
    </source>
</evidence>
<dbReference type="AlphaFoldDB" id="A0A1Q5P176"/>
<evidence type="ECO:0000256" key="6">
    <source>
        <dbReference type="ARBA" id="ARBA00023160"/>
    </source>
</evidence>
<dbReference type="PROSITE" id="PS50968">
    <property type="entry name" value="BIOTINYL_LIPOYL"/>
    <property type="match status" value="1"/>
</dbReference>
<accession>A0A1Q5P176</accession>
<dbReference type="SUPFAM" id="SSF51230">
    <property type="entry name" value="Single hybrid motif"/>
    <property type="match status" value="1"/>
</dbReference>
<protein>
    <recommendedName>
        <fullName evidence="2 8">Biotin carboxyl carrier protein of acetyl-CoA carboxylase</fullName>
    </recommendedName>
</protein>
<evidence type="ECO:0000256" key="5">
    <source>
        <dbReference type="ARBA" id="ARBA00023098"/>
    </source>
</evidence>
<dbReference type="PANTHER" id="PTHR45266:SF3">
    <property type="entry name" value="OXALOACETATE DECARBOXYLASE ALPHA CHAIN"/>
    <property type="match status" value="1"/>
</dbReference>
<evidence type="ECO:0000256" key="1">
    <source>
        <dbReference type="ARBA" id="ARBA00005194"/>
    </source>
</evidence>
<dbReference type="PRINTS" id="PR01071">
    <property type="entry name" value="ACOABIOTINCC"/>
</dbReference>
<dbReference type="GO" id="GO:0003989">
    <property type="term" value="F:acetyl-CoA carboxylase activity"/>
    <property type="evidence" value="ECO:0007669"/>
    <property type="project" value="InterPro"/>
</dbReference>
<dbReference type="InterPro" id="IPR001882">
    <property type="entry name" value="Biotin_BS"/>
</dbReference>
<dbReference type="RefSeq" id="WP_073712120.1">
    <property type="nucleotide sequence ID" value="NZ_MRWQ01000010.1"/>
</dbReference>
<dbReference type="GO" id="GO:0006633">
    <property type="term" value="P:fatty acid biosynthetic process"/>
    <property type="evidence" value="ECO:0007669"/>
    <property type="project" value="UniProtKB-UniPathway"/>
</dbReference>
<dbReference type="InterPro" id="IPR000089">
    <property type="entry name" value="Biotin_lipoyl"/>
</dbReference>
<evidence type="ECO:0000259" key="9">
    <source>
        <dbReference type="PROSITE" id="PS50968"/>
    </source>
</evidence>
<dbReference type="GO" id="GO:0009317">
    <property type="term" value="C:acetyl-CoA carboxylase complex"/>
    <property type="evidence" value="ECO:0007669"/>
    <property type="project" value="InterPro"/>
</dbReference>
<name>A0A1Q5P176_9BACI</name>
<proteinExistence type="predicted"/>
<evidence type="ECO:0000256" key="4">
    <source>
        <dbReference type="ARBA" id="ARBA00022832"/>
    </source>
</evidence>
<keyword evidence="4 8" id="KW-0276">Fatty acid metabolism</keyword>
<evidence type="ECO:0000256" key="7">
    <source>
        <dbReference type="ARBA" id="ARBA00023267"/>
    </source>
</evidence>
<comment type="function">
    <text evidence="8">This protein is a component of the acetyl coenzyme A carboxylase complex; first, biotin carboxylase catalyzes the carboxylation of the carrier protein and then the transcarboxylase transfers the carboxyl group to form malonyl-CoA.</text>
</comment>
<dbReference type="PANTHER" id="PTHR45266">
    <property type="entry name" value="OXALOACETATE DECARBOXYLASE ALPHA CHAIN"/>
    <property type="match status" value="1"/>
</dbReference>
<keyword evidence="3 8" id="KW-0444">Lipid biosynthesis</keyword>
<dbReference type="OrthoDB" id="9811735at2"/>
<keyword evidence="5 8" id="KW-0443">Lipid metabolism</keyword>
<reference evidence="10 11" key="1">
    <citation type="submission" date="2016-12" db="EMBL/GenBank/DDBJ databases">
        <title>Domibacillus sp. SAOS 44 whole genome sequencing.</title>
        <authorList>
            <person name="Verma A."/>
            <person name="Krishnamurthi S."/>
        </authorList>
    </citation>
    <scope>NUCLEOTIDE SEQUENCE [LARGE SCALE GENOMIC DNA]</scope>
    <source>
        <strain evidence="10 11">SAOS 44</strain>
    </source>
</reference>
<feature type="domain" description="Lipoyl-binding" evidence="9">
    <location>
        <begin position="62"/>
        <end position="146"/>
    </location>
</feature>
<keyword evidence="11" id="KW-1185">Reference proteome</keyword>
<evidence type="ECO:0000313" key="10">
    <source>
        <dbReference type="EMBL" id="OKL36020.1"/>
    </source>
</evidence>
<dbReference type="CDD" id="cd06850">
    <property type="entry name" value="biotinyl_domain"/>
    <property type="match status" value="1"/>
</dbReference>
<sequence>MLKMNELQEMVNIFDRSSVNVFTFEYEGMKIKLEKTKEVHQVEQAEKVSTSVPKSVMKIEKQAEEEISALEHVVSPMVGTFYASQSAGEEPFVKVGTSVKAGQVVCVLEAMKLFNEVQVEEDGEIIEILVEDGDVVEYGQPLFVIQKSQ</sequence>
<dbReference type="Proteomes" id="UP000186524">
    <property type="component" value="Unassembled WGS sequence"/>
</dbReference>
<evidence type="ECO:0000313" key="11">
    <source>
        <dbReference type="Proteomes" id="UP000186524"/>
    </source>
</evidence>
<dbReference type="STRING" id="1714354.BLL40_11855"/>
<dbReference type="Gene3D" id="2.40.50.100">
    <property type="match status" value="1"/>
</dbReference>
<comment type="pathway">
    <text evidence="1 8">Lipid metabolism; fatty acid biosynthesis.</text>
</comment>
<comment type="caution">
    <text evidence="10">The sequence shown here is derived from an EMBL/GenBank/DDBJ whole genome shotgun (WGS) entry which is preliminary data.</text>
</comment>
<dbReference type="InterPro" id="IPR050709">
    <property type="entry name" value="Biotin_Carboxyl_Carrier/Decarb"/>
</dbReference>
<evidence type="ECO:0000256" key="3">
    <source>
        <dbReference type="ARBA" id="ARBA00022516"/>
    </source>
</evidence>
<dbReference type="PROSITE" id="PS00188">
    <property type="entry name" value="BIOTIN"/>
    <property type="match status" value="1"/>
</dbReference>
<gene>
    <name evidence="10" type="ORF">BLL40_11855</name>
</gene>
<dbReference type="UniPathway" id="UPA00094"/>